<dbReference type="SUPFAM" id="SSF88946">
    <property type="entry name" value="Sigma2 domain of RNA polymerase sigma factors"/>
    <property type="match status" value="1"/>
</dbReference>
<accession>A0A917I1Z1</accession>
<dbReference type="GO" id="GO:0016987">
    <property type="term" value="F:sigma factor activity"/>
    <property type="evidence" value="ECO:0007669"/>
    <property type="project" value="UniProtKB-KW"/>
</dbReference>
<dbReference type="RefSeq" id="WP_188508466.1">
    <property type="nucleotide sequence ID" value="NZ_BMER01000007.1"/>
</dbReference>
<dbReference type="GO" id="GO:0006352">
    <property type="term" value="P:DNA-templated transcription initiation"/>
    <property type="evidence" value="ECO:0007669"/>
    <property type="project" value="InterPro"/>
</dbReference>
<feature type="domain" description="RNA polymerase sigma factor 70 region 4 type 2" evidence="6">
    <location>
        <begin position="109"/>
        <end position="159"/>
    </location>
</feature>
<dbReference type="EMBL" id="BMER01000007">
    <property type="protein sequence ID" value="GGH04314.1"/>
    <property type="molecule type" value="Genomic_DNA"/>
</dbReference>
<gene>
    <name evidence="7" type="ORF">GCM10007415_45750</name>
</gene>
<dbReference type="PANTHER" id="PTHR43133">
    <property type="entry name" value="RNA POLYMERASE ECF-TYPE SIGMA FACTO"/>
    <property type="match status" value="1"/>
</dbReference>
<dbReference type="InterPro" id="IPR013325">
    <property type="entry name" value="RNA_pol_sigma_r2"/>
</dbReference>
<dbReference type="Pfam" id="PF04542">
    <property type="entry name" value="Sigma70_r2"/>
    <property type="match status" value="1"/>
</dbReference>
<feature type="domain" description="RNA polymerase sigma-70 region 2" evidence="5">
    <location>
        <begin position="17"/>
        <end position="76"/>
    </location>
</feature>
<proteinExistence type="inferred from homology"/>
<protein>
    <submittedName>
        <fullName evidence="7">RNA polymerase sigma factor</fullName>
    </submittedName>
</protein>
<evidence type="ECO:0000313" key="7">
    <source>
        <dbReference type="EMBL" id="GGH04314.1"/>
    </source>
</evidence>
<dbReference type="Proteomes" id="UP000660862">
    <property type="component" value="Unassembled WGS sequence"/>
</dbReference>
<dbReference type="InterPro" id="IPR007627">
    <property type="entry name" value="RNA_pol_sigma70_r2"/>
</dbReference>
<dbReference type="NCBIfam" id="TIGR02937">
    <property type="entry name" value="sigma70-ECF"/>
    <property type="match status" value="1"/>
</dbReference>
<comment type="similarity">
    <text evidence="1">Belongs to the sigma-70 factor family. ECF subfamily.</text>
</comment>
<dbReference type="Gene3D" id="1.10.1740.10">
    <property type="match status" value="1"/>
</dbReference>
<keyword evidence="2" id="KW-0805">Transcription regulation</keyword>
<name>A0A917I1Z1_9SPHI</name>
<dbReference type="GO" id="GO:0003677">
    <property type="term" value="F:DNA binding"/>
    <property type="evidence" value="ECO:0007669"/>
    <property type="project" value="InterPro"/>
</dbReference>
<dbReference type="InterPro" id="IPR014284">
    <property type="entry name" value="RNA_pol_sigma-70_dom"/>
</dbReference>
<evidence type="ECO:0000259" key="6">
    <source>
        <dbReference type="Pfam" id="PF08281"/>
    </source>
</evidence>
<dbReference type="InterPro" id="IPR013324">
    <property type="entry name" value="RNA_pol_sigma_r3/r4-like"/>
</dbReference>
<dbReference type="Gene3D" id="1.10.10.10">
    <property type="entry name" value="Winged helix-like DNA-binding domain superfamily/Winged helix DNA-binding domain"/>
    <property type="match status" value="1"/>
</dbReference>
<evidence type="ECO:0000313" key="8">
    <source>
        <dbReference type="Proteomes" id="UP000660862"/>
    </source>
</evidence>
<keyword evidence="3" id="KW-0731">Sigma factor</keyword>
<reference evidence="7" key="2">
    <citation type="submission" date="2020-09" db="EMBL/GenBank/DDBJ databases">
        <authorList>
            <person name="Sun Q."/>
            <person name="Zhou Y."/>
        </authorList>
    </citation>
    <scope>NUCLEOTIDE SEQUENCE</scope>
    <source>
        <strain evidence="7">CGMCC 1.12195</strain>
    </source>
</reference>
<keyword evidence="4" id="KW-0804">Transcription</keyword>
<dbReference type="PANTHER" id="PTHR43133:SF59">
    <property type="entry name" value="ECF RNA POLYMERASE SIGMA FACTOR SIGR"/>
    <property type="match status" value="1"/>
</dbReference>
<dbReference type="SUPFAM" id="SSF88659">
    <property type="entry name" value="Sigma3 and sigma4 domains of RNA polymerase sigma factors"/>
    <property type="match status" value="1"/>
</dbReference>
<evidence type="ECO:0000256" key="2">
    <source>
        <dbReference type="ARBA" id="ARBA00023015"/>
    </source>
</evidence>
<dbReference type="InterPro" id="IPR013249">
    <property type="entry name" value="RNA_pol_sigma70_r4_t2"/>
</dbReference>
<reference evidence="7" key="1">
    <citation type="journal article" date="2014" name="Int. J. Syst. Evol. Microbiol.">
        <title>Complete genome sequence of Corynebacterium casei LMG S-19264T (=DSM 44701T), isolated from a smear-ripened cheese.</title>
        <authorList>
            <consortium name="US DOE Joint Genome Institute (JGI-PGF)"/>
            <person name="Walter F."/>
            <person name="Albersmeier A."/>
            <person name="Kalinowski J."/>
            <person name="Ruckert C."/>
        </authorList>
    </citation>
    <scope>NUCLEOTIDE SEQUENCE</scope>
    <source>
        <strain evidence="7">CGMCC 1.12195</strain>
    </source>
</reference>
<evidence type="ECO:0000256" key="4">
    <source>
        <dbReference type="ARBA" id="ARBA00023163"/>
    </source>
</evidence>
<dbReference type="InterPro" id="IPR036388">
    <property type="entry name" value="WH-like_DNA-bd_sf"/>
</dbReference>
<dbReference type="CDD" id="cd06171">
    <property type="entry name" value="Sigma70_r4"/>
    <property type="match status" value="1"/>
</dbReference>
<sequence>MNKIEFNTRVVKEVNSLNGYAFYFTRDEENANDLVQDTVLKAFSYHNKFKEGTNLQAWLYTILKNTFINYYRRKAKTNSIIVKSDTISSSDLFKSSLRNAAEGKFVMDDIERALTKLPEEYYSPFTMYYEGYKYHEIADHFHIPIGTVKTRIHVARQQLKKKLKTYSNIAN</sequence>
<evidence type="ECO:0000259" key="5">
    <source>
        <dbReference type="Pfam" id="PF04542"/>
    </source>
</evidence>
<dbReference type="InterPro" id="IPR039425">
    <property type="entry name" value="RNA_pol_sigma-70-like"/>
</dbReference>
<evidence type="ECO:0000256" key="1">
    <source>
        <dbReference type="ARBA" id="ARBA00010641"/>
    </source>
</evidence>
<dbReference type="AlphaFoldDB" id="A0A917I1Z1"/>
<keyword evidence="8" id="KW-1185">Reference proteome</keyword>
<comment type="caution">
    <text evidence="7">The sequence shown here is derived from an EMBL/GenBank/DDBJ whole genome shotgun (WGS) entry which is preliminary data.</text>
</comment>
<organism evidence="7 8">
    <name type="scientific">Parapedobacter pyrenivorans</name>
    <dbReference type="NCBI Taxonomy" id="1305674"/>
    <lineage>
        <taxon>Bacteria</taxon>
        <taxon>Pseudomonadati</taxon>
        <taxon>Bacteroidota</taxon>
        <taxon>Sphingobacteriia</taxon>
        <taxon>Sphingobacteriales</taxon>
        <taxon>Sphingobacteriaceae</taxon>
        <taxon>Parapedobacter</taxon>
    </lineage>
</organism>
<dbReference type="Pfam" id="PF08281">
    <property type="entry name" value="Sigma70_r4_2"/>
    <property type="match status" value="1"/>
</dbReference>
<evidence type="ECO:0000256" key="3">
    <source>
        <dbReference type="ARBA" id="ARBA00023082"/>
    </source>
</evidence>